<dbReference type="SUPFAM" id="SSF51445">
    <property type="entry name" value="(Trans)glycosidases"/>
    <property type="match status" value="1"/>
</dbReference>
<reference evidence="2 3" key="1">
    <citation type="journal article" date="2017" name="ISME J.">
        <title>Unveiling bifidobacterial biogeography across the mammalian branch of the tree of life.</title>
        <authorList>
            <person name="Milani C."/>
            <person name="Mangifesta M."/>
            <person name="Mancabelli L."/>
            <person name="Lugli G.A."/>
            <person name="James K."/>
            <person name="Duranti S."/>
            <person name="Turroni F."/>
            <person name="Ferrario C."/>
            <person name="Ossiprandi M.C."/>
            <person name="van Sinderen D."/>
            <person name="Ventura M."/>
        </authorList>
    </citation>
    <scope>NUCLEOTIDE SEQUENCE [LARGE SCALE GENOMIC DNA]</scope>
    <source>
        <strain evidence="3">Ham19E</strain>
    </source>
</reference>
<comment type="caution">
    <text evidence="2">The sequence shown here is derived from an EMBL/GenBank/DDBJ whole genome shotgun (WGS) entry which is preliminary data.</text>
</comment>
<dbReference type="EMBL" id="MVOH01000001">
    <property type="protein sequence ID" value="PAU69084.1"/>
    <property type="molecule type" value="Genomic_DNA"/>
</dbReference>
<keyword evidence="3" id="KW-1185">Reference proteome</keyword>
<dbReference type="PANTHER" id="PTHR31268">
    <property type="match status" value="1"/>
</dbReference>
<evidence type="ECO:0000313" key="2">
    <source>
        <dbReference type="EMBL" id="PAU69084.1"/>
    </source>
</evidence>
<protein>
    <submittedName>
        <fullName evidence="2">Alpha-galactosidase</fullName>
    </submittedName>
</protein>
<organism evidence="2 3">
    <name type="scientific">Bifidobacterium criceti</name>
    <dbReference type="NCBI Taxonomy" id="1960969"/>
    <lineage>
        <taxon>Bacteria</taxon>
        <taxon>Bacillati</taxon>
        <taxon>Actinomycetota</taxon>
        <taxon>Actinomycetes</taxon>
        <taxon>Bifidobacteriales</taxon>
        <taxon>Bifidobacteriaceae</taxon>
        <taxon>Bifidobacterium</taxon>
    </lineage>
</organism>
<dbReference type="Pfam" id="PF05691">
    <property type="entry name" value="Raffinose_syn"/>
    <property type="match status" value="2"/>
</dbReference>
<dbReference type="InterPro" id="IPR017853">
    <property type="entry name" value="GH"/>
</dbReference>
<dbReference type="InterPro" id="IPR013785">
    <property type="entry name" value="Aldolase_TIM"/>
</dbReference>
<keyword evidence="1" id="KW-0119">Carbohydrate metabolism</keyword>
<sequence length="607" mass="66955">MTRRLLDVTAVTAHTEYGPTGERSDVPLPLDAAEPQTTRGLIEIAVHAQLSVENPILEHATFQPGRSLTVTCALTGYAQPAPESPILCLYQHKEWWMRPSWVNGFEDVPERTQMVLWRSADGCWHVLLAVSNGECRADIRGAGGCAREVAVDVSTNQVGHTTVEGLALLYAHGDDPYALVERCARRAAHVNGIAAIDGRPFPEALRGLGWCTWDSLGQDVSEDGILAKMDEFKAKQVPVSWVLIDDGWSQTHNNKLTGFEADPTRFPQGLAHTIDVLKRDYGVRYVGVWQAFHGYWGGVDLESDAFNARGYMFETLPDGMTVPSAQPTSDVRVDGACRAEFGCGRFWWQWDEALAHAGVDFAKVDAQSTMSVLTRGAQSYGTLLVRHRAVDLAASACFNNALINCMGMAPENYWSRPTSPITRTSDDFFPRIPESLPEHAIENAYCSLLMGCLYHCDWDMFWTKHPDAHVHAWLRWFSGGPIYCSDALGETEPETLWPFFDEDGVLTHPDGVGVPVIGSLLADPVHSTVPLGIRNTFRGEEVVMFLGLNTDARQTAHIGGDGSAYAVRDLETGDHTQIGANEPFTIELSYGEYAVFAIEYESSDDEQ</sequence>
<dbReference type="InterPro" id="IPR008811">
    <property type="entry name" value="Glycosyl_hydrolases_36"/>
</dbReference>
<evidence type="ECO:0000313" key="3">
    <source>
        <dbReference type="Proteomes" id="UP000218399"/>
    </source>
</evidence>
<name>A0A2A2EIL8_9BIFI</name>
<gene>
    <name evidence="2" type="ORF">B1526_0065</name>
</gene>
<dbReference type="Gene3D" id="3.20.20.70">
    <property type="entry name" value="Aldolase class I"/>
    <property type="match status" value="1"/>
</dbReference>
<evidence type="ECO:0000256" key="1">
    <source>
        <dbReference type="ARBA" id="ARBA00023277"/>
    </source>
</evidence>
<accession>A0A2A2EIL8</accession>
<dbReference type="Proteomes" id="UP000218399">
    <property type="component" value="Unassembled WGS sequence"/>
</dbReference>
<dbReference type="AlphaFoldDB" id="A0A2A2EIL8"/>
<proteinExistence type="predicted"/>
<dbReference type="RefSeq" id="WP_235606947.1">
    <property type="nucleotide sequence ID" value="NZ_MVOH01000001.1"/>
</dbReference>
<dbReference type="PANTHER" id="PTHR31268:SF32">
    <property type="entry name" value="GALACTINOL--SUCROSE GALACTOSYLTRANSFERASE 2-RELATED"/>
    <property type="match status" value="1"/>
</dbReference>